<evidence type="ECO:0000256" key="8">
    <source>
        <dbReference type="SAM" id="MobiDB-lite"/>
    </source>
</evidence>
<keyword evidence="7" id="KW-0449">Lipoprotein</keyword>
<evidence type="ECO:0000256" key="6">
    <source>
        <dbReference type="ARBA" id="ARBA00023180"/>
    </source>
</evidence>
<reference evidence="11" key="1">
    <citation type="submission" date="2023-11" db="EMBL/GenBank/DDBJ databases">
        <title>The genome sequences of three competitors of mushroom-forming fungi.</title>
        <authorList>
            <person name="Beijen E."/>
            <person name="Ohm R.A."/>
        </authorList>
    </citation>
    <scope>NUCLEOTIDE SEQUENCE</scope>
    <source>
        <strain evidence="11">CBS 100526</strain>
    </source>
</reference>
<evidence type="ECO:0000256" key="2">
    <source>
        <dbReference type="ARBA" id="ARBA00022475"/>
    </source>
</evidence>
<dbReference type="RefSeq" id="XP_062752842.1">
    <property type="nucleotide sequence ID" value="XM_062903035.1"/>
</dbReference>
<dbReference type="CDD" id="cd21176">
    <property type="entry name" value="LPMO_auxiliary-like"/>
    <property type="match status" value="1"/>
</dbReference>
<evidence type="ECO:0000259" key="10">
    <source>
        <dbReference type="Pfam" id="PF20238"/>
    </source>
</evidence>
<keyword evidence="4 9" id="KW-0732">Signal</keyword>
<feature type="domain" description="Copper acquisition factor BIM1-like" evidence="10">
    <location>
        <begin position="18"/>
        <end position="162"/>
    </location>
</feature>
<evidence type="ECO:0000256" key="1">
    <source>
        <dbReference type="ARBA" id="ARBA00004609"/>
    </source>
</evidence>
<dbReference type="GO" id="GO:0098552">
    <property type="term" value="C:side of membrane"/>
    <property type="evidence" value="ECO:0007669"/>
    <property type="project" value="UniProtKB-KW"/>
</dbReference>
<dbReference type="InterPro" id="IPR046530">
    <property type="entry name" value="BIM1-like_dom"/>
</dbReference>
<keyword evidence="2" id="KW-1003">Cell membrane</keyword>
<evidence type="ECO:0000256" key="7">
    <source>
        <dbReference type="ARBA" id="ARBA00023288"/>
    </source>
</evidence>
<keyword evidence="12" id="KW-1185">Reference proteome</keyword>
<evidence type="ECO:0000313" key="11">
    <source>
        <dbReference type="EMBL" id="KAK4066145.1"/>
    </source>
</evidence>
<sequence>MAFKTLLFGLAAAQAVTAHFSVVYPEWRADTLAEKNMDKYSQWEYPCGGVPYNASGNITNWPINGGAVELELHHPWTYLFINLGLGANTTNFNISLTPELLNVTGKGTLCIDKLPVALEDIAEGTLASIQVVTSGDSGSALYNCADVRLTNNTTPRKCSTSDGMVVHTIKDQSDNSTSQDGAEGADSADTEDKKNAAGLLGTDKTVLTTVVGLAVAFSLGLGI</sequence>
<protein>
    <recommendedName>
        <fullName evidence="10">Copper acquisition factor BIM1-like domain-containing protein</fullName>
    </recommendedName>
</protein>
<proteinExistence type="predicted"/>
<keyword evidence="5" id="KW-0472">Membrane</keyword>
<dbReference type="GO" id="GO:0005886">
    <property type="term" value="C:plasma membrane"/>
    <property type="evidence" value="ECO:0007669"/>
    <property type="project" value="UniProtKB-SubCell"/>
</dbReference>
<dbReference type="Proteomes" id="UP001273209">
    <property type="component" value="Unassembled WGS sequence"/>
</dbReference>
<evidence type="ECO:0000313" key="12">
    <source>
        <dbReference type="Proteomes" id="UP001273209"/>
    </source>
</evidence>
<organism evidence="11 12">
    <name type="scientific">Trichoderma aggressivum f. europaeum</name>
    <dbReference type="NCBI Taxonomy" id="173218"/>
    <lineage>
        <taxon>Eukaryota</taxon>
        <taxon>Fungi</taxon>
        <taxon>Dikarya</taxon>
        <taxon>Ascomycota</taxon>
        <taxon>Pezizomycotina</taxon>
        <taxon>Sordariomycetes</taxon>
        <taxon>Hypocreomycetidae</taxon>
        <taxon>Hypocreales</taxon>
        <taxon>Hypocreaceae</taxon>
        <taxon>Trichoderma</taxon>
    </lineage>
</organism>
<dbReference type="AlphaFoldDB" id="A0AAE1M236"/>
<dbReference type="EMBL" id="JAWRVG010000039">
    <property type="protein sequence ID" value="KAK4066145.1"/>
    <property type="molecule type" value="Genomic_DNA"/>
</dbReference>
<accession>A0AAE1M236</accession>
<gene>
    <name evidence="11" type="ORF">Triagg1_8213</name>
</gene>
<feature type="region of interest" description="Disordered" evidence="8">
    <location>
        <begin position="170"/>
        <end position="192"/>
    </location>
</feature>
<feature type="signal peptide" evidence="9">
    <location>
        <begin position="1"/>
        <end position="18"/>
    </location>
</feature>
<dbReference type="PANTHER" id="PTHR34992">
    <property type="entry name" value="HYPHAL ANASTAMOSIS-7 PROTEIN"/>
    <property type="match status" value="1"/>
</dbReference>
<dbReference type="PANTHER" id="PTHR34992:SF2">
    <property type="entry name" value="COPPER ACQUISITION FACTOR BIM1-LIKE DOMAIN-CONTAINING PROTEIN"/>
    <property type="match status" value="1"/>
</dbReference>
<dbReference type="InterPro" id="IPR046936">
    <property type="entry name" value="BIM1-like"/>
</dbReference>
<comment type="caution">
    <text evidence="11">The sequence shown here is derived from an EMBL/GenBank/DDBJ whole genome shotgun (WGS) entry which is preliminary data.</text>
</comment>
<name>A0AAE1M236_9HYPO</name>
<keyword evidence="3" id="KW-0336">GPI-anchor</keyword>
<dbReference type="Pfam" id="PF20238">
    <property type="entry name" value="BIM1-like_dom"/>
    <property type="match status" value="1"/>
</dbReference>
<evidence type="ECO:0000256" key="3">
    <source>
        <dbReference type="ARBA" id="ARBA00022622"/>
    </source>
</evidence>
<evidence type="ECO:0000256" key="9">
    <source>
        <dbReference type="SAM" id="SignalP"/>
    </source>
</evidence>
<feature type="chain" id="PRO_5042104760" description="Copper acquisition factor BIM1-like domain-containing protein" evidence="9">
    <location>
        <begin position="19"/>
        <end position="223"/>
    </location>
</feature>
<comment type="subcellular location">
    <subcellularLocation>
        <location evidence="1">Cell membrane</location>
        <topology evidence="1">Lipid-anchor</topology>
        <topology evidence="1">GPI-anchor</topology>
    </subcellularLocation>
</comment>
<evidence type="ECO:0000256" key="5">
    <source>
        <dbReference type="ARBA" id="ARBA00023136"/>
    </source>
</evidence>
<keyword evidence="6" id="KW-0325">Glycoprotein</keyword>
<dbReference type="GeneID" id="87922940"/>
<evidence type="ECO:0000256" key="4">
    <source>
        <dbReference type="ARBA" id="ARBA00022729"/>
    </source>
</evidence>